<proteinExistence type="predicted"/>
<evidence type="ECO:0008006" key="3">
    <source>
        <dbReference type="Google" id="ProtNLM"/>
    </source>
</evidence>
<evidence type="ECO:0000313" key="2">
    <source>
        <dbReference type="EMBL" id="QVW10045.1"/>
    </source>
</evidence>
<protein>
    <recommendedName>
        <fullName evidence="3">Wsv108</fullName>
    </recommendedName>
</protein>
<organism evidence="2">
    <name type="scientific">White spot syndrome virus</name>
    <dbReference type="NCBI Taxonomy" id="342409"/>
    <lineage>
        <taxon>Viruses</taxon>
        <taxon>Viruses incertae sedis</taxon>
        <taxon>Naldaviricetes</taxon>
        <taxon>Nimaviridae</taxon>
        <taxon>Whispovirus</taxon>
    </lineage>
</organism>
<accession>A0A8E7F1T0</accession>
<gene>
    <name evidence="2" type="ORF">EDAONDGI_00130</name>
</gene>
<evidence type="ECO:0000256" key="1">
    <source>
        <dbReference type="SAM" id="MobiDB-lite"/>
    </source>
</evidence>
<name>A0A8E7F1T0_9VIRU</name>
<sequence>MAQEEGVEEYISIWQPPKIGYKRGCGSNQPTNQEIKMSHINSTSAATTSSNTLPICTTTAPMIAAARAAAIASRTSASAVTSINSNSTSSSAMFRVPQGISVTAMPPVPALTSLTESTGTRMSSTPNVDVIPVPGPKNKSKSKKKDSKRKKNQNGNRSSDEDEPSLVIDDGSGRQSKNKKYSWVTSLATTTAERNNDTLAPPRPFLPTPEEGNMSEIDAGLSNPVTRQITGEVYSAALTSGVGDNGLYPSHFTVADTSYGDCETPIPGPAFVLDDGTVSRGTSLLHREEAEFLNDGSKVIHTVKPRNSKYSNIQRAASCMAYAVDLLNNHNITSDQFDFMAMTAWAARQRCGEMAKFFEKRDKDIGEYRNKVVQYNRGIFTRTTEMNKRAKIILEQQQRREAAAAAAATGATAPIPTTSAAGVGATSSATTNSLEYQEIRYQ</sequence>
<feature type="compositionally biased region" description="Basic residues" evidence="1">
    <location>
        <begin position="138"/>
        <end position="152"/>
    </location>
</feature>
<feature type="compositionally biased region" description="Polar residues" evidence="1">
    <location>
        <begin position="112"/>
        <end position="127"/>
    </location>
</feature>
<reference evidence="2" key="1">
    <citation type="submission" date="2020-11" db="EMBL/GenBank/DDBJ databases">
        <title>Report of three genome sequences of White spot syndrome virus from India.</title>
        <authorList>
            <person name="Rajendran K.V."/>
            <person name="Kulkarni A."/>
            <person name="Deepika A."/>
            <person name="Manabesh M."/>
            <person name="Sanath Kumar H."/>
            <person name="Bedekar M.K."/>
            <person name="Rosalind George M."/>
            <person name="John K.R."/>
            <person name="Bass D."/>
            <person name="van Aerle R."/>
        </authorList>
    </citation>
    <scope>NUCLEOTIDE SEQUENCE</scope>
    <source>
        <strain evidence="2">CWG3</strain>
    </source>
</reference>
<dbReference type="EMBL" id="MW248108">
    <property type="protein sequence ID" value="QVW10045.1"/>
    <property type="molecule type" value="Genomic_DNA"/>
</dbReference>
<feature type="region of interest" description="Disordered" evidence="1">
    <location>
        <begin position="111"/>
        <end position="180"/>
    </location>
</feature>